<evidence type="ECO:0000256" key="4">
    <source>
        <dbReference type="PIRSR" id="PIRSR641708-1"/>
    </source>
</evidence>
<feature type="binding site" evidence="5">
    <location>
        <position position="199"/>
    </location>
    <ligand>
        <name>substrate</name>
    </ligand>
</feature>
<dbReference type="EMBL" id="SUNJ01011932">
    <property type="protein sequence ID" value="TPP58514.1"/>
    <property type="molecule type" value="Genomic_DNA"/>
</dbReference>
<dbReference type="GO" id="GO:0009982">
    <property type="term" value="F:pseudouridine synthase activity"/>
    <property type="evidence" value="ECO:0007669"/>
    <property type="project" value="InterPro"/>
</dbReference>
<feature type="domain" description="Pseudouridine synthase I TruA alpha/beta" evidence="7">
    <location>
        <begin position="238"/>
        <end position="341"/>
    </location>
</feature>
<dbReference type="GO" id="GO:0003723">
    <property type="term" value="F:RNA binding"/>
    <property type="evidence" value="ECO:0007669"/>
    <property type="project" value="InterPro"/>
</dbReference>
<dbReference type="Proteomes" id="UP000316759">
    <property type="component" value="Unassembled WGS sequence"/>
</dbReference>
<reference evidence="8 9" key="1">
    <citation type="submission" date="2019-04" db="EMBL/GenBank/DDBJ databases">
        <title>Annotation for the trematode Fasciola gigantica.</title>
        <authorList>
            <person name="Choi Y.-J."/>
        </authorList>
    </citation>
    <scope>NUCLEOTIDE SEQUENCE [LARGE SCALE GENOMIC DNA]</scope>
    <source>
        <strain evidence="8">Uganda_cow_1</strain>
    </source>
</reference>
<dbReference type="Gene3D" id="3.30.70.660">
    <property type="entry name" value="Pseudouridine synthase I, catalytic domain, C-terminal subdomain"/>
    <property type="match status" value="1"/>
</dbReference>
<dbReference type="FunFam" id="3.30.70.660:FF:000002">
    <property type="entry name" value="tRNA pseudouridine synthase"/>
    <property type="match status" value="1"/>
</dbReference>
<evidence type="ECO:0000256" key="2">
    <source>
        <dbReference type="ARBA" id="ARBA00022694"/>
    </source>
</evidence>
<evidence type="ECO:0000256" key="3">
    <source>
        <dbReference type="ARBA" id="ARBA00023235"/>
    </source>
</evidence>
<keyword evidence="3" id="KW-0413">Isomerase</keyword>
<dbReference type="GO" id="GO:0031119">
    <property type="term" value="P:tRNA pseudouridine synthesis"/>
    <property type="evidence" value="ECO:0007669"/>
    <property type="project" value="InterPro"/>
</dbReference>
<dbReference type="InterPro" id="IPR020103">
    <property type="entry name" value="PsdUridine_synth_cat_dom_sf"/>
</dbReference>
<dbReference type="GO" id="GO:0005634">
    <property type="term" value="C:nucleus"/>
    <property type="evidence" value="ECO:0007669"/>
    <property type="project" value="TreeGrafter"/>
</dbReference>
<sequence>MRCYLAKVLHFLRSWNMSVENYLTPKSLKRAGSPAPEEQPLPKVLVAEVEKVKVKKRMCALLMMYSGWGYFGMQRSPTHPTIEGELTKALISCGYLIDSSPEEYRKVWFQRASKTDKSVSAIGQVCSMLVSHYTGQHFFQSHRFTFSYVSNSNPFFAFSKLPENEEIKTKMNAVLPDHIRILVPPIFRTAVWVAHHRVYDYFFPTFTLAPHDLSGGDQAHWNYRVSAERLTQANEVLRRFRGTHNFYNFTSGRDATDKSCYRYIISIKCLPPVLFGDHEYAVIRVIGQSFMLHQIRKMLGLMFAIVRGIATEEVFDLVFRPERVDVPKAPGLGLMLNQVVYTRYNERYGQDGIHAPIDWSKYEDDMALFRMKYVYEHIDKTEFEERSYPFTFSSCSDMMTYDMLDWLESLNVHSYYFRPPGSPVNLPPKPGESTEVGVVNHPEQPKFTVPATDSETAALST</sequence>
<dbReference type="PANTHER" id="PTHR11142">
    <property type="entry name" value="PSEUDOURIDYLATE SYNTHASE"/>
    <property type="match status" value="1"/>
</dbReference>
<feature type="region of interest" description="Disordered" evidence="6">
    <location>
        <begin position="426"/>
        <end position="461"/>
    </location>
</feature>
<dbReference type="InterPro" id="IPR020097">
    <property type="entry name" value="PsdUridine_synth_TruA_a/b_dom"/>
</dbReference>
<dbReference type="OrthoDB" id="10256309at2759"/>
<dbReference type="InterPro" id="IPR020095">
    <property type="entry name" value="PsdUridine_synth_TruA_C"/>
</dbReference>
<comment type="caution">
    <text evidence="8">The sequence shown here is derived from an EMBL/GenBank/DDBJ whole genome shotgun (WGS) entry which is preliminary data.</text>
</comment>
<dbReference type="InterPro" id="IPR041708">
    <property type="entry name" value="PUS1/PUS2-like"/>
</dbReference>
<dbReference type="InterPro" id="IPR001406">
    <property type="entry name" value="PsdUridine_synth_TruA"/>
</dbReference>
<evidence type="ECO:0000256" key="1">
    <source>
        <dbReference type="ARBA" id="ARBA00009375"/>
    </source>
</evidence>
<dbReference type="CDD" id="cd02568">
    <property type="entry name" value="PseudoU_synth_PUS1_PUS2"/>
    <property type="match status" value="1"/>
</dbReference>
<gene>
    <name evidence="8" type="ORF">FGIG_05497</name>
</gene>
<dbReference type="AlphaFoldDB" id="A0A504YBI5"/>
<name>A0A504YBI5_FASGI</name>
<evidence type="ECO:0000256" key="6">
    <source>
        <dbReference type="SAM" id="MobiDB-lite"/>
    </source>
</evidence>
<organism evidence="8 9">
    <name type="scientific">Fasciola gigantica</name>
    <name type="common">Giant liver fluke</name>
    <dbReference type="NCBI Taxonomy" id="46835"/>
    <lineage>
        <taxon>Eukaryota</taxon>
        <taxon>Metazoa</taxon>
        <taxon>Spiralia</taxon>
        <taxon>Lophotrochozoa</taxon>
        <taxon>Platyhelminthes</taxon>
        <taxon>Trematoda</taxon>
        <taxon>Digenea</taxon>
        <taxon>Plagiorchiida</taxon>
        <taxon>Echinostomata</taxon>
        <taxon>Echinostomatoidea</taxon>
        <taxon>Fasciolidae</taxon>
        <taxon>Fasciola</taxon>
    </lineage>
</organism>
<proteinExistence type="inferred from homology"/>
<keyword evidence="2" id="KW-0819">tRNA processing</keyword>
<keyword evidence="9" id="KW-1185">Reference proteome</keyword>
<feature type="active site" description="Nucleophile" evidence="4">
    <location>
        <position position="116"/>
    </location>
</feature>
<protein>
    <submittedName>
        <fullName evidence="8">tRNA pseudouridine synthase</fullName>
    </submittedName>
</protein>
<dbReference type="SUPFAM" id="SSF55120">
    <property type="entry name" value="Pseudouridine synthase"/>
    <property type="match status" value="1"/>
</dbReference>
<dbReference type="Gene3D" id="3.30.70.580">
    <property type="entry name" value="Pseudouridine synthase I, catalytic domain, N-terminal subdomain"/>
    <property type="match status" value="1"/>
</dbReference>
<evidence type="ECO:0000256" key="5">
    <source>
        <dbReference type="PIRSR" id="PIRSR641708-2"/>
    </source>
</evidence>
<feature type="compositionally biased region" description="Polar residues" evidence="6">
    <location>
        <begin position="451"/>
        <end position="461"/>
    </location>
</feature>
<evidence type="ECO:0000313" key="9">
    <source>
        <dbReference type="Proteomes" id="UP000316759"/>
    </source>
</evidence>
<dbReference type="PANTHER" id="PTHR11142:SF4">
    <property type="entry name" value="PSEUDOURIDYLATE SYNTHASE 1 HOMOLOG"/>
    <property type="match status" value="1"/>
</dbReference>
<evidence type="ECO:0000259" key="7">
    <source>
        <dbReference type="Pfam" id="PF01416"/>
    </source>
</evidence>
<accession>A0A504YBI5</accession>
<dbReference type="GO" id="GO:1990481">
    <property type="term" value="P:mRNA pseudouridine synthesis"/>
    <property type="evidence" value="ECO:0007669"/>
    <property type="project" value="TreeGrafter"/>
</dbReference>
<dbReference type="STRING" id="46835.A0A504YBI5"/>
<comment type="similarity">
    <text evidence="1">Belongs to the tRNA pseudouridine synthase TruA family.</text>
</comment>
<dbReference type="InterPro" id="IPR020094">
    <property type="entry name" value="TruA/RsuA/RluB/E/F_N"/>
</dbReference>
<evidence type="ECO:0000313" key="8">
    <source>
        <dbReference type="EMBL" id="TPP58514.1"/>
    </source>
</evidence>
<dbReference type="Pfam" id="PF01416">
    <property type="entry name" value="PseudoU_synth_1"/>
    <property type="match status" value="1"/>
</dbReference>